<organism evidence="2">
    <name type="scientific">Faunusvirus sp</name>
    <dbReference type="NCBI Taxonomy" id="2487766"/>
    <lineage>
        <taxon>Viruses</taxon>
        <taxon>Varidnaviria</taxon>
        <taxon>Bamfordvirae</taxon>
        <taxon>Nucleocytoviricota</taxon>
        <taxon>Megaviricetes</taxon>
        <taxon>Imitervirales</taxon>
        <taxon>Mimiviridae</taxon>
    </lineage>
</organism>
<evidence type="ECO:0000313" key="2">
    <source>
        <dbReference type="EMBL" id="AYV79348.1"/>
    </source>
</evidence>
<evidence type="ECO:0000256" key="1">
    <source>
        <dbReference type="SAM" id="Phobius"/>
    </source>
</evidence>
<feature type="transmembrane region" description="Helical" evidence="1">
    <location>
        <begin position="12"/>
        <end position="33"/>
    </location>
</feature>
<feature type="transmembrane region" description="Helical" evidence="1">
    <location>
        <begin position="295"/>
        <end position="318"/>
    </location>
</feature>
<proteinExistence type="predicted"/>
<keyword evidence="1" id="KW-0472">Membrane</keyword>
<dbReference type="EMBL" id="MK072141">
    <property type="protein sequence ID" value="AYV79348.1"/>
    <property type="molecule type" value="Genomic_DNA"/>
</dbReference>
<feature type="transmembrane region" description="Helical" evidence="1">
    <location>
        <begin position="195"/>
        <end position="215"/>
    </location>
</feature>
<feature type="transmembrane region" description="Helical" evidence="1">
    <location>
        <begin position="269"/>
        <end position="289"/>
    </location>
</feature>
<feature type="transmembrane region" description="Helical" evidence="1">
    <location>
        <begin position="235"/>
        <end position="257"/>
    </location>
</feature>
<feature type="transmembrane region" description="Helical" evidence="1">
    <location>
        <begin position="130"/>
        <end position="150"/>
    </location>
</feature>
<accession>A0A3G4ZWR7</accession>
<feature type="transmembrane region" description="Helical" evidence="1">
    <location>
        <begin position="99"/>
        <end position="118"/>
    </location>
</feature>
<name>A0A3G4ZWR7_9VIRU</name>
<keyword evidence="1" id="KW-0812">Transmembrane</keyword>
<feature type="transmembrane region" description="Helical" evidence="1">
    <location>
        <begin position="73"/>
        <end position="93"/>
    </location>
</feature>
<feature type="transmembrane region" description="Helical" evidence="1">
    <location>
        <begin position="39"/>
        <end position="61"/>
    </location>
</feature>
<gene>
    <name evidence="2" type="ORF">Faunusvirus10_11</name>
</gene>
<keyword evidence="1" id="KW-1133">Transmembrane helix</keyword>
<protein>
    <submittedName>
        <fullName evidence="2">Uncharacterized protein</fullName>
    </submittedName>
</protein>
<sequence>MSIISYVFNKTMLYATLTTLFGSAVNIIFPIILTTYNSAYFVSLFISITLAGAFAVTLLILKHGLVSPYNLNMVCQNGLITAIYLLCMIYSAHPQRTPIIAQAILIGAGMIYSCALVDSQLNLEITNNKLYRNLAIVLMVCTIALSLYPLYRLTTYNNIVWVIVYAVGIAFKCGSSVVEEKYLEYMVDFSMAQRVSYMFYSYIVTCMLMMCSYLIDHFLGYTDDAVDAFKHTLSTFADGTNCVLLVIFVALMFINAIVSRKLTEINLIYTIRTAAITVPAMIAFFTLYINFDTGFAVPLVVTVLATVGSLLSNIYWIISEQSGNYVEVHNVLSV</sequence>
<feature type="transmembrane region" description="Helical" evidence="1">
    <location>
        <begin position="156"/>
        <end position="174"/>
    </location>
</feature>
<reference evidence="2" key="1">
    <citation type="submission" date="2018-10" db="EMBL/GenBank/DDBJ databases">
        <title>Hidden diversity of soil giant viruses.</title>
        <authorList>
            <person name="Schulz F."/>
            <person name="Alteio L."/>
            <person name="Goudeau D."/>
            <person name="Ryan E.M."/>
            <person name="Malmstrom R.R."/>
            <person name="Blanchard J."/>
            <person name="Woyke T."/>
        </authorList>
    </citation>
    <scope>NUCLEOTIDE SEQUENCE</scope>
    <source>
        <strain evidence="2">FNV1</strain>
    </source>
</reference>